<feature type="coiled-coil region" evidence="4">
    <location>
        <begin position="239"/>
        <end position="266"/>
    </location>
</feature>
<evidence type="ECO:0000313" key="7">
    <source>
        <dbReference type="Proteomes" id="UP001060012"/>
    </source>
</evidence>
<keyword evidence="5" id="KW-0472">Membrane</keyword>
<feature type="transmembrane region" description="Helical" evidence="5">
    <location>
        <begin position="12"/>
        <end position="34"/>
    </location>
</feature>
<dbReference type="InterPro" id="IPR011990">
    <property type="entry name" value="TPR-like_helical_dom_sf"/>
</dbReference>
<evidence type="ECO:0000256" key="3">
    <source>
        <dbReference type="PROSITE-ProRule" id="PRU00339"/>
    </source>
</evidence>
<sequence length="679" mass="79793">MHKLTQWFRKNKLTNILVYKIVLVFAIFNSTLYAKNELIESQPEILFQYDKLKKTQENLAIQVEFNKAVLFLGKGEYKKAIEILERTSPIIEIPSKLNIGIAYYKLGAIDKAIVYLNSIYENKTASNTNTYSYMSACYYLYQISKDNKYLDTIVKIARKYKDLTEHSKRMLADTYIILKEYKSALKILNAMDYAMDLKKALLYIKLKDYEKANILLEKAQNNTLNPNRLNHILWFRVFIDLKSNNIERLRENLDLIQERKSIFKANQDLPLEIFFNENKYTAKDYLDFVLKFDDDRNYSFLFYFAPFIFSDSQEIIYDSSKGFIFNSQGNLDSLEEMVEYNNKFLSIIKEDPIIRVVKLKKLLATDTKSYIYYNLALSYTHIQDYFNAHKHFQKAFKLNPGNKLYAVMTLITANKLGKKLKDQDYIDAIIRSKEGTYNYFAKKVYKLFINEEYKFEKEALSYKNTIFSKALDYLEKLKNNEHTIDHPLLSKHFKDPLTYLMRLVYRNENESNYKYFSRLQDSVPLTLNNNFLEGPLIITKYYIDILKAIGLMKKADLTIVGKKSPSYLRTKALSDLHLGKPDETIKTIEYLQKEYKLEDKYTMYLLVAGLLEAGRYNDASIQISLIKAILNDKDADFLTAVQLIQELKISSAKQYITQAYKDALIDFKLIGFDEYLESL</sequence>
<evidence type="ECO:0000256" key="5">
    <source>
        <dbReference type="SAM" id="Phobius"/>
    </source>
</evidence>
<dbReference type="Pfam" id="PF07719">
    <property type="entry name" value="TPR_2"/>
    <property type="match status" value="1"/>
</dbReference>
<dbReference type="InterPro" id="IPR019734">
    <property type="entry name" value="TPR_rpt"/>
</dbReference>
<organism evidence="6 7">
    <name type="scientific">Arcobacter roscoffensis</name>
    <dbReference type="NCBI Taxonomy" id="2961520"/>
    <lineage>
        <taxon>Bacteria</taxon>
        <taxon>Pseudomonadati</taxon>
        <taxon>Campylobacterota</taxon>
        <taxon>Epsilonproteobacteria</taxon>
        <taxon>Campylobacterales</taxon>
        <taxon>Arcobacteraceae</taxon>
        <taxon>Arcobacter</taxon>
    </lineage>
</organism>
<name>A0ABY5E324_9BACT</name>
<accession>A0ABY5E324</accession>
<dbReference type="RefSeq" id="WP_254576160.1">
    <property type="nucleotide sequence ID" value="NZ_CP100595.1"/>
</dbReference>
<keyword evidence="2 3" id="KW-0802">TPR repeat</keyword>
<dbReference type="PROSITE" id="PS50005">
    <property type="entry name" value="TPR"/>
    <property type="match status" value="1"/>
</dbReference>
<dbReference type="SMART" id="SM00028">
    <property type="entry name" value="TPR"/>
    <property type="match status" value="2"/>
</dbReference>
<evidence type="ECO:0000256" key="1">
    <source>
        <dbReference type="ARBA" id="ARBA00022737"/>
    </source>
</evidence>
<keyword evidence="1" id="KW-0677">Repeat</keyword>
<dbReference type="EMBL" id="CP100595">
    <property type="protein sequence ID" value="UTJ05979.1"/>
    <property type="molecule type" value="Genomic_DNA"/>
</dbReference>
<proteinExistence type="predicted"/>
<keyword evidence="5" id="KW-1133">Transmembrane helix</keyword>
<evidence type="ECO:0000256" key="2">
    <source>
        <dbReference type="ARBA" id="ARBA00022803"/>
    </source>
</evidence>
<dbReference type="InterPro" id="IPR013105">
    <property type="entry name" value="TPR_2"/>
</dbReference>
<dbReference type="Gene3D" id="1.25.40.10">
    <property type="entry name" value="Tetratricopeptide repeat domain"/>
    <property type="match status" value="2"/>
</dbReference>
<dbReference type="Proteomes" id="UP001060012">
    <property type="component" value="Chromosome"/>
</dbReference>
<gene>
    <name evidence="6" type="ORF">NJU99_12070</name>
</gene>
<protein>
    <submittedName>
        <fullName evidence="6">Tetratricopeptide repeat protein</fullName>
    </submittedName>
</protein>
<reference evidence="6" key="1">
    <citation type="submission" date="2022-07" db="EMBL/GenBank/DDBJ databases">
        <title>Arcobacter roscoffensis sp. nov., a marine bacterium isolated from coastal seawater collected from Roscoff, France.</title>
        <authorList>
            <person name="Pascual J."/>
            <person name="Lepeaux C."/>
            <person name="Methner A."/>
            <person name="Overmann J."/>
        </authorList>
    </citation>
    <scope>NUCLEOTIDE SEQUENCE</scope>
    <source>
        <strain evidence="6">ARW1-2F2</strain>
    </source>
</reference>
<evidence type="ECO:0000256" key="4">
    <source>
        <dbReference type="SAM" id="Coils"/>
    </source>
</evidence>
<keyword evidence="4" id="KW-0175">Coiled coil</keyword>
<dbReference type="SUPFAM" id="SSF48452">
    <property type="entry name" value="TPR-like"/>
    <property type="match status" value="2"/>
</dbReference>
<keyword evidence="7" id="KW-1185">Reference proteome</keyword>
<evidence type="ECO:0000313" key="6">
    <source>
        <dbReference type="EMBL" id="UTJ05979.1"/>
    </source>
</evidence>
<feature type="repeat" description="TPR" evidence="3">
    <location>
        <begin position="369"/>
        <end position="402"/>
    </location>
</feature>
<keyword evidence="5" id="KW-0812">Transmembrane</keyword>